<dbReference type="SMART" id="SM00849">
    <property type="entry name" value="Lactamase_B"/>
    <property type="match status" value="1"/>
</dbReference>
<dbReference type="EMBL" id="FQWD01000003">
    <property type="protein sequence ID" value="SHG40907.1"/>
    <property type="molecule type" value="Genomic_DNA"/>
</dbReference>
<comment type="subunit">
    <text evidence="7">Monomer.</text>
</comment>
<comment type="pathway">
    <text evidence="2 7">Secondary metabolite metabolism; methylglyoxal degradation; (R)-lactate from methylglyoxal: step 2/2.</text>
</comment>
<keyword evidence="6 7" id="KW-0862">Zinc</keyword>
<gene>
    <name evidence="7" type="primary">gloB</name>
    <name evidence="9" type="ORF">SAMN05216361_2138</name>
</gene>
<comment type="similarity">
    <text evidence="3 7">Belongs to the metallo-beta-lactamase superfamily. Glyoxalase II family.</text>
</comment>
<evidence type="ECO:0000256" key="7">
    <source>
        <dbReference type="HAMAP-Rule" id="MF_01374"/>
    </source>
</evidence>
<proteinExistence type="inferred from homology"/>
<reference evidence="10" key="1">
    <citation type="submission" date="2016-11" db="EMBL/GenBank/DDBJ databases">
        <authorList>
            <person name="Varghese N."/>
            <person name="Submissions S."/>
        </authorList>
    </citation>
    <scope>NUCLEOTIDE SEQUENCE [LARGE SCALE GENOMIC DNA]</scope>
    <source>
        <strain evidence="10">CGMCC 1.8995</strain>
    </source>
</reference>
<keyword evidence="10" id="KW-1185">Reference proteome</keyword>
<evidence type="ECO:0000256" key="1">
    <source>
        <dbReference type="ARBA" id="ARBA00001623"/>
    </source>
</evidence>
<feature type="binding site" evidence="7">
    <location>
        <position position="121"/>
    </location>
    <ligand>
        <name>Zn(2+)</name>
        <dbReference type="ChEBI" id="CHEBI:29105"/>
        <label>1</label>
    </ligand>
</feature>
<evidence type="ECO:0000256" key="3">
    <source>
        <dbReference type="ARBA" id="ARBA00006759"/>
    </source>
</evidence>
<dbReference type="Proteomes" id="UP000184520">
    <property type="component" value="Unassembled WGS sequence"/>
</dbReference>
<dbReference type="GO" id="GO:0019243">
    <property type="term" value="P:methylglyoxal catabolic process to D-lactate via S-lactoyl-glutathione"/>
    <property type="evidence" value="ECO:0007669"/>
    <property type="project" value="UniProtKB-UniRule"/>
</dbReference>
<keyword evidence="4 7" id="KW-0479">Metal-binding</keyword>
<feature type="binding site" evidence="7">
    <location>
        <position position="67"/>
    </location>
    <ligand>
        <name>Zn(2+)</name>
        <dbReference type="ChEBI" id="CHEBI:29105"/>
        <label>2</label>
    </ligand>
</feature>
<dbReference type="AlphaFoldDB" id="A0A1M5JK20"/>
<dbReference type="CDD" id="cd07723">
    <property type="entry name" value="hydroxyacylglutathione_hydrolase_MBL-fold"/>
    <property type="match status" value="1"/>
</dbReference>
<feature type="binding site" evidence="7">
    <location>
        <position position="138"/>
    </location>
    <ligand>
        <name>Zn(2+)</name>
        <dbReference type="ChEBI" id="CHEBI:29105"/>
        <label>2</label>
    </ligand>
</feature>
<organism evidence="9 10">
    <name type="scientific">Marisediminitalea aggregata</name>
    <dbReference type="NCBI Taxonomy" id="634436"/>
    <lineage>
        <taxon>Bacteria</taxon>
        <taxon>Pseudomonadati</taxon>
        <taxon>Pseudomonadota</taxon>
        <taxon>Gammaproteobacteria</taxon>
        <taxon>Alteromonadales</taxon>
        <taxon>Alteromonadaceae</taxon>
        <taxon>Marisediminitalea</taxon>
    </lineage>
</organism>
<evidence type="ECO:0000256" key="4">
    <source>
        <dbReference type="ARBA" id="ARBA00022723"/>
    </source>
</evidence>
<dbReference type="InterPro" id="IPR036866">
    <property type="entry name" value="RibonucZ/Hydroxyglut_hydro"/>
</dbReference>
<dbReference type="NCBIfam" id="TIGR03413">
    <property type="entry name" value="GSH_gloB"/>
    <property type="match status" value="1"/>
</dbReference>
<dbReference type="PANTHER" id="PTHR43705">
    <property type="entry name" value="HYDROXYACYLGLUTATHIONE HYDROLASE"/>
    <property type="match status" value="1"/>
</dbReference>
<accession>A0A1M5JK20</accession>
<dbReference type="InterPro" id="IPR017782">
    <property type="entry name" value="Hydroxyacylglutathione_Hdrlase"/>
</dbReference>
<comment type="cofactor">
    <cofactor evidence="7">
        <name>Zn(2+)</name>
        <dbReference type="ChEBI" id="CHEBI:29105"/>
    </cofactor>
    <text evidence="7">Binds 2 Zn(2+) ions per subunit.</text>
</comment>
<dbReference type="OrthoDB" id="9802248at2"/>
<sequence length="264" mass="28654">MTSMQGFPTSVTVTPIPAFTDNYIWCLHNGSQAVVVDPGDAAPVLAFCEKNSLTLSAILITHHHRDHTGGITALAEAIDDLPVIGPRGGHISGITKSVAQGDMVKLPAVGCEFSVIEVPGHTLDHIAFYGHNALFCGDTLFAAGCGRLFEGTPGQMHRSLNKIKRLPPDTAIYCTHEYTLANVKFALTVDPENDQLNAYSEWVNTTRANDLPTLPSDLATQRKVNPFLRCDDPAVVKNVSQYANAELSDEIAVFTQLRKWKDNA</sequence>
<dbReference type="HAMAP" id="MF_01374">
    <property type="entry name" value="Glyoxalase_2"/>
    <property type="match status" value="1"/>
</dbReference>
<dbReference type="GO" id="GO:0046872">
    <property type="term" value="F:metal ion binding"/>
    <property type="evidence" value="ECO:0007669"/>
    <property type="project" value="UniProtKB-KW"/>
</dbReference>
<feature type="binding site" evidence="7">
    <location>
        <position position="176"/>
    </location>
    <ligand>
        <name>Zn(2+)</name>
        <dbReference type="ChEBI" id="CHEBI:29105"/>
        <label>2</label>
    </ligand>
</feature>
<feature type="binding site" evidence="7">
    <location>
        <position position="62"/>
    </location>
    <ligand>
        <name>Zn(2+)</name>
        <dbReference type="ChEBI" id="CHEBI:29105"/>
        <label>1</label>
    </ligand>
</feature>
<dbReference type="InterPro" id="IPR032282">
    <property type="entry name" value="HAGH_C"/>
</dbReference>
<dbReference type="Pfam" id="PF00753">
    <property type="entry name" value="Lactamase_B"/>
    <property type="match status" value="2"/>
</dbReference>
<feature type="binding site" evidence="7">
    <location>
        <position position="64"/>
    </location>
    <ligand>
        <name>Zn(2+)</name>
        <dbReference type="ChEBI" id="CHEBI:29105"/>
        <label>1</label>
    </ligand>
</feature>
<dbReference type="STRING" id="634436.SAMN05216361_2138"/>
<feature type="domain" description="Metallo-beta-lactamase" evidence="8">
    <location>
        <begin position="21"/>
        <end position="176"/>
    </location>
</feature>
<feature type="binding site" evidence="7">
    <location>
        <position position="66"/>
    </location>
    <ligand>
        <name>Zn(2+)</name>
        <dbReference type="ChEBI" id="CHEBI:29105"/>
        <label>2</label>
    </ligand>
</feature>
<keyword evidence="5 7" id="KW-0378">Hydrolase</keyword>
<dbReference type="PANTHER" id="PTHR43705:SF1">
    <property type="entry name" value="HYDROXYACYLGLUTATHIONE HYDROLASE GLOB"/>
    <property type="match status" value="1"/>
</dbReference>
<evidence type="ECO:0000313" key="9">
    <source>
        <dbReference type="EMBL" id="SHG40907.1"/>
    </source>
</evidence>
<comment type="catalytic activity">
    <reaction evidence="1 7">
        <text>an S-(2-hydroxyacyl)glutathione + H2O = a 2-hydroxy carboxylate + glutathione + H(+)</text>
        <dbReference type="Rhea" id="RHEA:21864"/>
        <dbReference type="ChEBI" id="CHEBI:15377"/>
        <dbReference type="ChEBI" id="CHEBI:15378"/>
        <dbReference type="ChEBI" id="CHEBI:57925"/>
        <dbReference type="ChEBI" id="CHEBI:58896"/>
        <dbReference type="ChEBI" id="CHEBI:71261"/>
        <dbReference type="EC" id="3.1.2.6"/>
    </reaction>
</comment>
<dbReference type="InterPro" id="IPR001279">
    <property type="entry name" value="Metallo-B-lactamas"/>
</dbReference>
<comment type="function">
    <text evidence="7">Thiolesterase that catalyzes the hydrolysis of S-D-lactoyl-glutathione to form glutathione and D-lactic acid.</text>
</comment>
<dbReference type="InterPro" id="IPR050110">
    <property type="entry name" value="Glyoxalase_II_hydrolase"/>
</dbReference>
<name>A0A1M5JK20_9ALTE</name>
<evidence type="ECO:0000313" key="10">
    <source>
        <dbReference type="Proteomes" id="UP000184520"/>
    </source>
</evidence>
<feature type="binding site" evidence="7">
    <location>
        <position position="138"/>
    </location>
    <ligand>
        <name>Zn(2+)</name>
        <dbReference type="ChEBI" id="CHEBI:29105"/>
        <label>1</label>
    </ligand>
</feature>
<dbReference type="UniPathway" id="UPA00619">
    <property type="reaction ID" value="UER00676"/>
</dbReference>
<dbReference type="PIRSF" id="PIRSF005457">
    <property type="entry name" value="Glx"/>
    <property type="match status" value="1"/>
</dbReference>
<dbReference type="InterPro" id="IPR035680">
    <property type="entry name" value="Clx_II_MBL"/>
</dbReference>
<dbReference type="Pfam" id="PF16123">
    <property type="entry name" value="HAGH_C"/>
    <property type="match status" value="1"/>
</dbReference>
<evidence type="ECO:0000256" key="6">
    <source>
        <dbReference type="ARBA" id="ARBA00022833"/>
    </source>
</evidence>
<evidence type="ECO:0000256" key="5">
    <source>
        <dbReference type="ARBA" id="ARBA00022801"/>
    </source>
</evidence>
<protein>
    <recommendedName>
        <fullName evidence="7">Hydroxyacylglutathione hydrolase</fullName>
        <ecNumber evidence="7">3.1.2.6</ecNumber>
    </recommendedName>
    <alternativeName>
        <fullName evidence="7">Glyoxalase II</fullName>
        <shortName evidence="7">Glx II</shortName>
    </alternativeName>
</protein>
<evidence type="ECO:0000256" key="2">
    <source>
        <dbReference type="ARBA" id="ARBA00004963"/>
    </source>
</evidence>
<dbReference type="GO" id="GO:0004416">
    <property type="term" value="F:hydroxyacylglutathione hydrolase activity"/>
    <property type="evidence" value="ECO:0007669"/>
    <property type="project" value="UniProtKB-UniRule"/>
</dbReference>
<dbReference type="EC" id="3.1.2.6" evidence="7"/>
<evidence type="ECO:0000259" key="8">
    <source>
        <dbReference type="SMART" id="SM00849"/>
    </source>
</evidence>
<dbReference type="Gene3D" id="3.60.15.10">
    <property type="entry name" value="Ribonuclease Z/Hydroxyacylglutathione hydrolase-like"/>
    <property type="match status" value="1"/>
</dbReference>
<dbReference type="SUPFAM" id="SSF56281">
    <property type="entry name" value="Metallo-hydrolase/oxidoreductase"/>
    <property type="match status" value="1"/>
</dbReference>